<dbReference type="InterPro" id="IPR000705">
    <property type="entry name" value="Galactokinase"/>
</dbReference>
<dbReference type="PIRSF" id="PIRSF000530">
    <property type="entry name" value="Galactokinase"/>
    <property type="match status" value="1"/>
</dbReference>
<feature type="domain" description="GHMP kinase C-terminal" evidence="7">
    <location>
        <begin position="386"/>
        <end position="457"/>
    </location>
</feature>
<evidence type="ECO:0000259" key="8">
    <source>
        <dbReference type="Pfam" id="PF10509"/>
    </source>
</evidence>
<dbReference type="FunFam" id="3.30.230.10:FF:000023">
    <property type="entry name" value="Putative N-acetylgalactosamine kinase"/>
    <property type="match status" value="1"/>
</dbReference>
<dbReference type="GO" id="GO:0005829">
    <property type="term" value="C:cytosol"/>
    <property type="evidence" value="ECO:0007669"/>
    <property type="project" value="TreeGrafter"/>
</dbReference>
<keyword evidence="4" id="KW-0418">Kinase</keyword>
<dbReference type="GO" id="GO:0006012">
    <property type="term" value="P:galactose metabolic process"/>
    <property type="evidence" value="ECO:0007669"/>
    <property type="project" value="InterPro"/>
</dbReference>
<dbReference type="InterPro" id="IPR013750">
    <property type="entry name" value="GHMP_kinase_C_dom"/>
</dbReference>
<dbReference type="Gene3D" id="3.30.70.3170">
    <property type="match status" value="1"/>
</dbReference>
<dbReference type="AlphaFoldDB" id="A0A914BDD2"/>
<dbReference type="Pfam" id="PF08544">
    <property type="entry name" value="GHMP_kinases_C"/>
    <property type="match status" value="1"/>
</dbReference>
<dbReference type="EnsemblMetazoa" id="XM_038218078.1">
    <property type="protein sequence ID" value="XP_038074006.1"/>
    <property type="gene ID" value="LOC119742063"/>
</dbReference>
<feature type="domain" description="GHMP kinase N-terminal" evidence="6">
    <location>
        <begin position="138"/>
        <end position="224"/>
    </location>
</feature>
<evidence type="ECO:0000313" key="9">
    <source>
        <dbReference type="EnsemblMetazoa" id="XP_038074006.1"/>
    </source>
</evidence>
<dbReference type="Gene3D" id="3.30.230.10">
    <property type="match status" value="1"/>
</dbReference>
<evidence type="ECO:0000256" key="5">
    <source>
        <dbReference type="ARBA" id="ARBA00022840"/>
    </source>
</evidence>
<dbReference type="GeneID" id="119742063"/>
<dbReference type="Pfam" id="PF00288">
    <property type="entry name" value="GHMP_kinases_N"/>
    <property type="match status" value="1"/>
</dbReference>
<accession>A0A914BDD2</accession>
<evidence type="ECO:0000256" key="3">
    <source>
        <dbReference type="ARBA" id="ARBA00022741"/>
    </source>
</evidence>
<comment type="similarity">
    <text evidence="1">Belongs to the GHMP kinase family. GalK subfamily.</text>
</comment>
<dbReference type="InterPro" id="IPR019741">
    <property type="entry name" value="Galactokinase_CS"/>
</dbReference>
<keyword evidence="10" id="KW-1185">Reference proteome</keyword>
<organism evidence="9 10">
    <name type="scientific">Patiria miniata</name>
    <name type="common">Bat star</name>
    <name type="synonym">Asterina miniata</name>
    <dbReference type="NCBI Taxonomy" id="46514"/>
    <lineage>
        <taxon>Eukaryota</taxon>
        <taxon>Metazoa</taxon>
        <taxon>Echinodermata</taxon>
        <taxon>Eleutherozoa</taxon>
        <taxon>Asterozoa</taxon>
        <taxon>Asteroidea</taxon>
        <taxon>Valvatacea</taxon>
        <taxon>Valvatida</taxon>
        <taxon>Asterinidae</taxon>
        <taxon>Patiria</taxon>
    </lineage>
</organism>
<dbReference type="InterPro" id="IPR006204">
    <property type="entry name" value="GHMP_kinase_N_dom"/>
</dbReference>
<dbReference type="RefSeq" id="XP_038074006.1">
    <property type="nucleotide sequence ID" value="XM_038218078.1"/>
</dbReference>
<keyword evidence="3" id="KW-0547">Nucleotide-binding</keyword>
<dbReference type="GO" id="GO:0004335">
    <property type="term" value="F:galactokinase activity"/>
    <property type="evidence" value="ECO:0007669"/>
    <property type="project" value="InterPro"/>
</dbReference>
<dbReference type="PROSITE" id="PS00627">
    <property type="entry name" value="GHMP_KINASES_ATP"/>
    <property type="match status" value="1"/>
</dbReference>
<dbReference type="PRINTS" id="PR00473">
    <property type="entry name" value="GALCTOKINASE"/>
</dbReference>
<name>A0A914BDD2_PATMI</name>
<dbReference type="Proteomes" id="UP000887568">
    <property type="component" value="Unplaced"/>
</dbReference>
<dbReference type="InterPro" id="IPR006203">
    <property type="entry name" value="GHMP_knse_ATP-bd_CS"/>
</dbReference>
<evidence type="ECO:0000256" key="4">
    <source>
        <dbReference type="ARBA" id="ARBA00022777"/>
    </source>
</evidence>
<protein>
    <recommendedName>
        <fullName evidence="11">Galactokinase</fullName>
    </recommendedName>
</protein>
<reference evidence="9" key="1">
    <citation type="submission" date="2022-11" db="UniProtKB">
        <authorList>
            <consortium name="EnsemblMetazoa"/>
        </authorList>
    </citation>
    <scope>IDENTIFICATION</scope>
</reference>
<dbReference type="SUPFAM" id="SSF55060">
    <property type="entry name" value="GHMP Kinase, C-terminal domain"/>
    <property type="match status" value="1"/>
</dbReference>
<dbReference type="OrthoDB" id="187738at2759"/>
<dbReference type="PRINTS" id="PR00959">
    <property type="entry name" value="MEVGALKINASE"/>
</dbReference>
<dbReference type="InterPro" id="IPR006206">
    <property type="entry name" value="Mevalonate/galactokinase"/>
</dbReference>
<evidence type="ECO:0008006" key="11">
    <source>
        <dbReference type="Google" id="ProtNLM"/>
    </source>
</evidence>
<keyword evidence="2" id="KW-0808">Transferase</keyword>
<feature type="domain" description="Galactokinase N-terminal" evidence="8">
    <location>
        <begin position="53"/>
        <end position="101"/>
    </location>
</feature>
<dbReference type="InterPro" id="IPR014721">
    <property type="entry name" value="Ribsml_uS5_D2-typ_fold_subgr"/>
</dbReference>
<dbReference type="InterPro" id="IPR036554">
    <property type="entry name" value="GHMP_kinase_C_sf"/>
</dbReference>
<dbReference type="InterPro" id="IPR020568">
    <property type="entry name" value="Ribosomal_Su5_D2-typ_SF"/>
</dbReference>
<evidence type="ECO:0000256" key="1">
    <source>
        <dbReference type="ARBA" id="ARBA00006566"/>
    </source>
</evidence>
<dbReference type="PANTHER" id="PTHR10457:SF7">
    <property type="entry name" value="GALACTOKINASE-RELATED"/>
    <property type="match status" value="1"/>
</dbReference>
<keyword evidence="5" id="KW-0067">ATP-binding</keyword>
<dbReference type="CTD" id="2585"/>
<evidence type="ECO:0000313" key="10">
    <source>
        <dbReference type="Proteomes" id="UP000887568"/>
    </source>
</evidence>
<evidence type="ECO:0000256" key="2">
    <source>
        <dbReference type="ARBA" id="ARBA00022679"/>
    </source>
</evidence>
<dbReference type="SUPFAM" id="SSF54211">
    <property type="entry name" value="Ribosomal protein S5 domain 2-like"/>
    <property type="match status" value="1"/>
</dbReference>
<evidence type="ECO:0000259" key="6">
    <source>
        <dbReference type="Pfam" id="PF00288"/>
    </source>
</evidence>
<dbReference type="InterPro" id="IPR019539">
    <property type="entry name" value="GalKase_N"/>
</dbReference>
<dbReference type="GO" id="GO:0005524">
    <property type="term" value="F:ATP binding"/>
    <property type="evidence" value="ECO:0007669"/>
    <property type="project" value="UniProtKB-KW"/>
</dbReference>
<dbReference type="PANTHER" id="PTHR10457">
    <property type="entry name" value="MEVALONATE KINASE/GALACTOKINASE"/>
    <property type="match status" value="1"/>
</dbReference>
<dbReference type="OMA" id="GFHDTYF"/>
<dbReference type="Gene3D" id="1.20.1440.340">
    <property type="match status" value="1"/>
</dbReference>
<sequence>MTCSVDVVKHTIFPATVEYENMSNMAGNPRDCPEIVTKVPSPQKERYKSIQKLYIESFGTEPAFFARAPGRVNIIGEHIDYCGYSVLPMAIQQDIVIAAGPNADKKLDFKNTNPEYKDFTSSTEDYKIDPSNPLWHNYILCGFRGIVEAESVSTPSGMNLMVDGIVPRSAGLSSSSALVCCSSLVTMHANGLEIPKRKLADICMRCERYIGTQGGGMDQSICFLAETGTAKWIQFNPIQATSVSIPPGVSFVISNSCVELQKAATSHFNIRVVECRLATQVLAKAKGLDWKQLKVLAKLQEALGVSSEDMLSIVEDVLHPEPYSKREVCDILGVSEEELNKDSLSQNTLEVISFKLHDRAKHVFGEANRVLKFKEICDQGPADAATLLGALMSDSHTSCRDLYQCSCEPLDQLVELCRNSGALGSRLTGAGWGGCAVSMVPSESVDDFISKVHAGYYAADPKLQGRVKESLFATEPGNGANIIQLDTETSL</sequence>
<dbReference type="PROSITE" id="PS00106">
    <property type="entry name" value="GALACTOKINASE"/>
    <property type="match status" value="1"/>
</dbReference>
<dbReference type="Pfam" id="PF10509">
    <property type="entry name" value="GalKase_gal_bdg"/>
    <property type="match status" value="1"/>
</dbReference>
<dbReference type="NCBIfam" id="TIGR00131">
    <property type="entry name" value="gal_kin"/>
    <property type="match status" value="1"/>
</dbReference>
<dbReference type="FunFam" id="1.20.1440.340:FF:000001">
    <property type="entry name" value="N-acetylgalactosamine kinase isoform 2"/>
    <property type="match status" value="1"/>
</dbReference>
<proteinExistence type="inferred from homology"/>
<evidence type="ECO:0000259" key="7">
    <source>
        <dbReference type="Pfam" id="PF08544"/>
    </source>
</evidence>